<accession>A0ABT3A8I9</accession>
<feature type="transmembrane region" description="Helical" evidence="6">
    <location>
        <begin position="347"/>
        <end position="364"/>
    </location>
</feature>
<keyword evidence="2" id="KW-1003">Cell membrane</keyword>
<keyword evidence="8" id="KW-1185">Reference proteome</keyword>
<dbReference type="Proteomes" id="UP001652504">
    <property type="component" value="Unassembled WGS sequence"/>
</dbReference>
<dbReference type="SUPFAM" id="SSF53448">
    <property type="entry name" value="Nucleotide-diphospho-sugar transferases"/>
    <property type="match status" value="1"/>
</dbReference>
<evidence type="ECO:0000256" key="3">
    <source>
        <dbReference type="ARBA" id="ARBA00022676"/>
    </source>
</evidence>
<evidence type="ECO:0000256" key="5">
    <source>
        <dbReference type="ARBA" id="ARBA00023136"/>
    </source>
</evidence>
<proteinExistence type="predicted"/>
<comment type="caution">
    <text evidence="7">The sequence shown here is derived from an EMBL/GenBank/DDBJ whole genome shotgun (WGS) entry which is preliminary data.</text>
</comment>
<dbReference type="InterPro" id="IPR029044">
    <property type="entry name" value="Nucleotide-diphossugar_trans"/>
</dbReference>
<feature type="transmembrane region" description="Helical" evidence="6">
    <location>
        <begin position="37"/>
        <end position="67"/>
    </location>
</feature>
<evidence type="ECO:0000313" key="8">
    <source>
        <dbReference type="Proteomes" id="UP001652504"/>
    </source>
</evidence>
<sequence length="490" mass="56370">MQDIIRAASGWMLWFSLLGALTLMVPKTVFDPEHYHYILFIGAIGIWRYSVGIVHFIRGMIFLYIVFPIQKRRALAALEKNPPSHIYLMVTSFRIDAQTTAQVYSSIIEEAIRCGYPTTVVASIVEMSDELLMKSLWQKFDPPEHVKLKFVRIPGTGKRDGLANGFRCIANDMPDETALAAVIDGDTVLEPDVVTLCAPFFSLYPNVGALTTNETCEVLGTYWMSQWHKLRFAQRHIGMSSMALSKRVLTLTGRMSMFRASVVTQNEFIDDVENDHLEHWRLGRFKFLTGDDKSSWYSLMRRGWDTYYVPDATINTVEHPPEKEFLKAAKQLMFRWYGNSLRQNSRATKLGIARLGVLTYYVLWDQRISMWTSILGLTAAIMGALKYGSEILWMYLLWIAFTRSVVTLLLAFSGHRIGPAFPAMLYFNQIYGSLIKIYVFFRLDRQSWTRQKTKLALSKDRFQRHFNQLSTQIMTFSSVSLFIALVLHIV</sequence>
<evidence type="ECO:0000256" key="1">
    <source>
        <dbReference type="ARBA" id="ARBA00004236"/>
    </source>
</evidence>
<comment type="subcellular location">
    <subcellularLocation>
        <location evidence="1">Cell membrane</location>
    </subcellularLocation>
</comment>
<dbReference type="PANTHER" id="PTHR22913:SF12">
    <property type="entry name" value="MANNURONAN SYNTHASE"/>
    <property type="match status" value="1"/>
</dbReference>
<reference evidence="7 8" key="1">
    <citation type="submission" date="2022-10" db="EMBL/GenBank/DDBJ databases">
        <title>Aestuariibacter sp. AA17 isolated from Montipora capitata coral fragment.</title>
        <authorList>
            <person name="Emsley S.A."/>
            <person name="Pfannmuller K.M."/>
            <person name="Loughran R.M."/>
            <person name="Shlafstein M."/>
            <person name="Papke E."/>
            <person name="Saw J.H."/>
            <person name="Ushijima B."/>
            <person name="Videau P."/>
        </authorList>
    </citation>
    <scope>NUCLEOTIDE SEQUENCE [LARGE SCALE GENOMIC DNA]</scope>
    <source>
        <strain evidence="7 8">AA17</strain>
    </source>
</reference>
<evidence type="ECO:0000256" key="4">
    <source>
        <dbReference type="ARBA" id="ARBA00022679"/>
    </source>
</evidence>
<dbReference type="Pfam" id="PF13641">
    <property type="entry name" value="Glyco_tranf_2_3"/>
    <property type="match status" value="1"/>
</dbReference>
<keyword evidence="6" id="KW-0812">Transmembrane</keyword>
<dbReference type="PANTHER" id="PTHR22913">
    <property type="entry name" value="HYALURONAN SYNTHASE"/>
    <property type="match status" value="1"/>
</dbReference>
<feature type="transmembrane region" description="Helical" evidence="6">
    <location>
        <begin position="420"/>
        <end position="441"/>
    </location>
</feature>
<keyword evidence="3" id="KW-0328">Glycosyltransferase</keyword>
<dbReference type="Gene3D" id="3.90.550.10">
    <property type="entry name" value="Spore Coat Polysaccharide Biosynthesis Protein SpsA, Chain A"/>
    <property type="match status" value="1"/>
</dbReference>
<keyword evidence="5 6" id="KW-0472">Membrane</keyword>
<evidence type="ECO:0000256" key="6">
    <source>
        <dbReference type="SAM" id="Phobius"/>
    </source>
</evidence>
<dbReference type="EMBL" id="JAOWKX010000004">
    <property type="protein sequence ID" value="MCV2884912.1"/>
    <property type="molecule type" value="Genomic_DNA"/>
</dbReference>
<gene>
    <name evidence="7" type="ORF">OE749_09410</name>
</gene>
<protein>
    <submittedName>
        <fullName evidence="7">Glycosyltransferase family 2 protein</fullName>
    </submittedName>
</protein>
<evidence type="ECO:0000256" key="2">
    <source>
        <dbReference type="ARBA" id="ARBA00022475"/>
    </source>
</evidence>
<organism evidence="7 8">
    <name type="scientific">Fluctibacter corallii</name>
    <dbReference type="NCBI Taxonomy" id="2984329"/>
    <lineage>
        <taxon>Bacteria</taxon>
        <taxon>Pseudomonadati</taxon>
        <taxon>Pseudomonadota</taxon>
        <taxon>Gammaproteobacteria</taxon>
        <taxon>Alteromonadales</taxon>
        <taxon>Alteromonadaceae</taxon>
        <taxon>Fluctibacter</taxon>
    </lineage>
</organism>
<dbReference type="RefSeq" id="WP_263712194.1">
    <property type="nucleotide sequence ID" value="NZ_JAOWKX010000004.1"/>
</dbReference>
<name>A0ABT3A8I9_9ALTE</name>
<keyword evidence="6" id="KW-1133">Transmembrane helix</keyword>
<feature type="transmembrane region" description="Helical" evidence="6">
    <location>
        <begin position="370"/>
        <end position="388"/>
    </location>
</feature>
<keyword evidence="4" id="KW-0808">Transferase</keyword>
<feature type="transmembrane region" description="Helical" evidence="6">
    <location>
        <begin position="469"/>
        <end position="489"/>
    </location>
</feature>
<feature type="transmembrane region" description="Helical" evidence="6">
    <location>
        <begin position="395"/>
        <end position="414"/>
    </location>
</feature>
<feature type="transmembrane region" description="Helical" evidence="6">
    <location>
        <begin position="7"/>
        <end position="25"/>
    </location>
</feature>
<evidence type="ECO:0000313" key="7">
    <source>
        <dbReference type="EMBL" id="MCV2884912.1"/>
    </source>
</evidence>